<reference evidence="8" key="1">
    <citation type="submission" date="2025-08" db="UniProtKB">
        <authorList>
            <consortium name="RefSeq"/>
        </authorList>
    </citation>
    <scope>IDENTIFICATION</scope>
    <source>
        <tissue evidence="8">Thorax and Abdomen</tissue>
    </source>
</reference>
<dbReference type="InterPro" id="IPR026055">
    <property type="entry name" value="FAR"/>
</dbReference>
<comment type="similarity">
    <text evidence="1 4">Belongs to the fatty acyl-CoA reductase family.</text>
</comment>
<evidence type="ECO:0000256" key="4">
    <source>
        <dbReference type="RuleBase" id="RU363097"/>
    </source>
</evidence>
<dbReference type="EC" id="1.2.1.84" evidence="4"/>
<protein>
    <recommendedName>
        <fullName evidence="4">Fatty acyl-CoA reductase</fullName>
        <ecNumber evidence="4">1.2.1.84</ecNumber>
    </recommendedName>
</protein>
<proteinExistence type="inferred from homology"/>
<accession>A0A6J0C859</accession>
<evidence type="ECO:0000256" key="3">
    <source>
        <dbReference type="ARBA" id="ARBA00023098"/>
    </source>
</evidence>
<feature type="domain" description="Fatty acyl-CoA reductase C-terminal" evidence="5">
    <location>
        <begin position="279"/>
        <end position="357"/>
    </location>
</feature>
<feature type="domain" description="Thioester reductase (TE)" evidence="6">
    <location>
        <begin position="14"/>
        <end position="111"/>
    </location>
</feature>
<evidence type="ECO:0000256" key="2">
    <source>
        <dbReference type="ARBA" id="ARBA00022516"/>
    </source>
</evidence>
<evidence type="ECO:0000256" key="1">
    <source>
        <dbReference type="ARBA" id="ARBA00005928"/>
    </source>
</evidence>
<dbReference type="CDD" id="cd09071">
    <property type="entry name" value="FAR_C"/>
    <property type="match status" value="1"/>
</dbReference>
<keyword evidence="7" id="KW-1185">Reference proteome</keyword>
<dbReference type="PANTHER" id="PTHR11011:SF116">
    <property type="entry name" value="FATTY ACYL-COA REDUCTASE CG5065-RELATED"/>
    <property type="match status" value="1"/>
</dbReference>
<evidence type="ECO:0000313" key="8">
    <source>
        <dbReference type="RefSeq" id="XP_015522529.1"/>
    </source>
</evidence>
<evidence type="ECO:0000259" key="5">
    <source>
        <dbReference type="Pfam" id="PF03015"/>
    </source>
</evidence>
<keyword evidence="4" id="KW-0812">Transmembrane</keyword>
<keyword evidence="4" id="KW-0560">Oxidoreductase</keyword>
<dbReference type="InterPro" id="IPR036291">
    <property type="entry name" value="NAD(P)-bd_dom_sf"/>
</dbReference>
<dbReference type="GO" id="GO:0035336">
    <property type="term" value="P:long-chain fatty-acyl-CoA metabolic process"/>
    <property type="evidence" value="ECO:0007669"/>
    <property type="project" value="TreeGrafter"/>
</dbReference>
<gene>
    <name evidence="8" type="primary">LOC107226282</name>
</gene>
<dbReference type="OrthoDB" id="429813at2759"/>
<dbReference type="InterPro" id="IPR013120">
    <property type="entry name" value="FAR_NAD-bd"/>
</dbReference>
<dbReference type="Pfam" id="PF07993">
    <property type="entry name" value="NAD_binding_4"/>
    <property type="match status" value="1"/>
</dbReference>
<dbReference type="InterPro" id="IPR033640">
    <property type="entry name" value="FAR_C"/>
</dbReference>
<dbReference type="Proteomes" id="UP000829291">
    <property type="component" value="Chromosome 3"/>
</dbReference>
<feature type="transmembrane region" description="Helical" evidence="4">
    <location>
        <begin position="270"/>
        <end position="293"/>
    </location>
</feature>
<dbReference type="GO" id="GO:0005777">
    <property type="term" value="C:peroxisome"/>
    <property type="evidence" value="ECO:0007669"/>
    <property type="project" value="TreeGrafter"/>
</dbReference>
<organism evidence="8">
    <name type="scientific">Neodiprion lecontei</name>
    <name type="common">Redheaded pine sawfly</name>
    <dbReference type="NCBI Taxonomy" id="441921"/>
    <lineage>
        <taxon>Eukaryota</taxon>
        <taxon>Metazoa</taxon>
        <taxon>Ecdysozoa</taxon>
        <taxon>Arthropoda</taxon>
        <taxon>Hexapoda</taxon>
        <taxon>Insecta</taxon>
        <taxon>Pterygota</taxon>
        <taxon>Neoptera</taxon>
        <taxon>Endopterygota</taxon>
        <taxon>Hymenoptera</taxon>
        <taxon>Tenthredinoidea</taxon>
        <taxon>Diprionidae</taxon>
        <taxon>Diprioninae</taxon>
        <taxon>Neodiprion</taxon>
    </lineage>
</organism>
<name>A0A6J0C859_NEOLC</name>
<dbReference type="GO" id="GO:0102965">
    <property type="term" value="F:alcohol-forming long-chain fatty acyl-CoA reductase activity"/>
    <property type="evidence" value="ECO:0007669"/>
    <property type="project" value="UniProtKB-EC"/>
</dbReference>
<dbReference type="InParanoid" id="A0A6J0C859"/>
<sequence>MTVREWFAGQEVLLTGVTSDIGNAVLEKLLRSCPDIKTISVILRSKNLRSSEDRIKDLLSSRGFERVKQECPGAISRVRIFEGNLVYENLGLNDDQLARLRGSNVVIHAGGPHEELLDFCCNLPALKSAAVATSIFGNRGRITESVLNSKLPGIPLVMIRFPAIGPAAKEPIPGYTSVLKGATVLMIGAGYALGNPDSPAAILPVDIAANTLIASAWDKGTRSYERAATVFSVPALGCTWRTLIENGCRASTQFPFPSFGIRGMTSKPRMHFLVVLLLEWLPSFLCDTFLVAVGGKPRMVKEYQHMRSVLETLEPVLSKSWTSDQRKIRALNDRMTAMDREDFYVQTEIDLESYVLCSSAMATKLCMNKANLTLIRNFKIAAMLGLAAVLYILLFL</sequence>
<comment type="function">
    <text evidence="4">Catalyzes the reduction of fatty acyl-CoA to fatty alcohols.</text>
</comment>
<dbReference type="KEGG" id="nlo:107226282"/>
<keyword evidence="4" id="KW-1133">Transmembrane helix</keyword>
<dbReference type="RefSeq" id="XP_015522529.1">
    <property type="nucleotide sequence ID" value="XM_015667043.2"/>
</dbReference>
<dbReference type="GO" id="GO:0080019">
    <property type="term" value="F:alcohol-forming very long-chain fatty acyl-CoA reductase activity"/>
    <property type="evidence" value="ECO:0007669"/>
    <property type="project" value="InterPro"/>
</dbReference>
<dbReference type="Pfam" id="PF03015">
    <property type="entry name" value="Sterile"/>
    <property type="match status" value="1"/>
</dbReference>
<dbReference type="AlphaFoldDB" id="A0A6J0C859"/>
<keyword evidence="4" id="KW-0521">NADP</keyword>
<feature type="transmembrane region" description="Helical" evidence="4">
    <location>
        <begin position="377"/>
        <end position="395"/>
    </location>
</feature>
<evidence type="ECO:0000259" key="6">
    <source>
        <dbReference type="Pfam" id="PF07993"/>
    </source>
</evidence>
<comment type="catalytic activity">
    <reaction evidence="4">
        <text>a long-chain fatty acyl-CoA + 2 NADPH + 2 H(+) = a long-chain primary fatty alcohol + 2 NADP(+) + CoA</text>
        <dbReference type="Rhea" id="RHEA:52716"/>
        <dbReference type="ChEBI" id="CHEBI:15378"/>
        <dbReference type="ChEBI" id="CHEBI:57287"/>
        <dbReference type="ChEBI" id="CHEBI:57783"/>
        <dbReference type="ChEBI" id="CHEBI:58349"/>
        <dbReference type="ChEBI" id="CHEBI:77396"/>
        <dbReference type="ChEBI" id="CHEBI:83139"/>
        <dbReference type="EC" id="1.2.1.84"/>
    </reaction>
</comment>
<dbReference type="SUPFAM" id="SSF51735">
    <property type="entry name" value="NAD(P)-binding Rossmann-fold domains"/>
    <property type="match status" value="1"/>
</dbReference>
<dbReference type="Gene3D" id="3.40.50.720">
    <property type="entry name" value="NAD(P)-binding Rossmann-like Domain"/>
    <property type="match status" value="1"/>
</dbReference>
<keyword evidence="2 4" id="KW-0444">Lipid biosynthesis</keyword>
<keyword evidence="4" id="KW-0472">Membrane</keyword>
<keyword evidence="3 4" id="KW-0443">Lipid metabolism</keyword>
<evidence type="ECO:0000313" key="7">
    <source>
        <dbReference type="Proteomes" id="UP000829291"/>
    </source>
</evidence>
<dbReference type="PANTHER" id="PTHR11011">
    <property type="entry name" value="MALE STERILITY PROTEIN 2-RELATED"/>
    <property type="match status" value="1"/>
</dbReference>
<dbReference type="GeneID" id="107226282"/>